<gene>
    <name evidence="1" type="ORF">SGFS_022700</name>
</gene>
<evidence type="ECO:0000313" key="2">
    <source>
        <dbReference type="Proteomes" id="UP001321542"/>
    </source>
</evidence>
<dbReference type="Proteomes" id="UP001321542">
    <property type="component" value="Chromosome"/>
</dbReference>
<name>A0ABN5VCS2_9ACTN</name>
<sequence>MYLRVDTRRVPPTVEMCEQEDFTAFKVVLVTSTHAWVKPDTLTNLAGRAEDDAWQDKLAAMIAYAERQGWTDEQGRVRAHVETTASDGVA</sequence>
<dbReference type="EMBL" id="AP018448">
    <property type="protein sequence ID" value="BBC30976.1"/>
    <property type="molecule type" value="Genomic_DNA"/>
</dbReference>
<keyword evidence="2" id="KW-1185">Reference proteome</keyword>
<protein>
    <submittedName>
        <fullName evidence="1">Uncharacterized protein</fullName>
    </submittedName>
</protein>
<organism evidence="1 2">
    <name type="scientific">Streptomyces graminofaciens</name>
    <dbReference type="NCBI Taxonomy" id="68212"/>
    <lineage>
        <taxon>Bacteria</taxon>
        <taxon>Bacillati</taxon>
        <taxon>Actinomycetota</taxon>
        <taxon>Actinomycetes</taxon>
        <taxon>Kitasatosporales</taxon>
        <taxon>Streptomycetaceae</taxon>
        <taxon>Streptomyces</taxon>
    </lineage>
</organism>
<reference evidence="1 2" key="1">
    <citation type="journal article" date="2010" name="ChemBioChem">
        <title>Cloning and characterization of the biosynthetic gene cluster of 16-membered macrolide antibiotic FD-891: involvement of a dual functional cytochrome P450 monooxygenase catalyzing epoxidation and hydroxylation.</title>
        <authorList>
            <person name="Kudo F."/>
            <person name="Motegi A."/>
            <person name="Mizoue K."/>
            <person name="Eguchi T."/>
        </authorList>
    </citation>
    <scope>NUCLEOTIDE SEQUENCE [LARGE SCALE GENOMIC DNA]</scope>
    <source>
        <strain evidence="1 2">A-8890</strain>
    </source>
</reference>
<proteinExistence type="predicted"/>
<accession>A0ABN5VCS2</accession>
<evidence type="ECO:0000313" key="1">
    <source>
        <dbReference type="EMBL" id="BBC30976.1"/>
    </source>
</evidence>
<reference evidence="1 2" key="2">
    <citation type="journal article" date="2023" name="ChemBioChem">
        <title>Acyltransferase Domain Exchange between Two Independent Type I Polyketide Synthases in the Same Producer Strain of Macrolide Antibiotics.</title>
        <authorList>
            <person name="Kudo F."/>
            <person name="Kishikawa K."/>
            <person name="Tsuboi K."/>
            <person name="Kido T."/>
            <person name="Usui T."/>
            <person name="Hashimoto J."/>
            <person name="Shin-Ya K."/>
            <person name="Miyanaga A."/>
            <person name="Eguchi T."/>
        </authorList>
    </citation>
    <scope>NUCLEOTIDE SEQUENCE [LARGE SCALE GENOMIC DNA]</scope>
    <source>
        <strain evidence="1 2">A-8890</strain>
    </source>
</reference>